<feature type="compositionally biased region" description="Polar residues" evidence="1">
    <location>
        <begin position="287"/>
        <end position="299"/>
    </location>
</feature>
<feature type="compositionally biased region" description="Low complexity" evidence="1">
    <location>
        <begin position="117"/>
        <end position="142"/>
    </location>
</feature>
<feature type="compositionally biased region" description="Low complexity" evidence="1">
    <location>
        <begin position="266"/>
        <end position="277"/>
    </location>
</feature>
<proteinExistence type="predicted"/>
<comment type="caution">
    <text evidence="2">The sequence shown here is derived from an EMBL/GenBank/DDBJ whole genome shotgun (WGS) entry which is preliminary data.</text>
</comment>
<feature type="compositionally biased region" description="Low complexity" evidence="1">
    <location>
        <begin position="192"/>
        <end position="208"/>
    </location>
</feature>
<gene>
    <name evidence="2" type="ORF">F5878DRAFT_617942</name>
</gene>
<dbReference type="EMBL" id="MU806153">
    <property type="protein sequence ID" value="KAJ3838987.1"/>
    <property type="molecule type" value="Genomic_DNA"/>
</dbReference>
<evidence type="ECO:0000256" key="1">
    <source>
        <dbReference type="SAM" id="MobiDB-lite"/>
    </source>
</evidence>
<reference evidence="2" key="1">
    <citation type="submission" date="2022-08" db="EMBL/GenBank/DDBJ databases">
        <authorList>
            <consortium name="DOE Joint Genome Institute"/>
            <person name="Min B."/>
            <person name="Riley R."/>
            <person name="Sierra-Patev S."/>
            <person name="Naranjo-Ortiz M."/>
            <person name="Looney B."/>
            <person name="Konkel Z."/>
            <person name="Slot J.C."/>
            <person name="Sakamoto Y."/>
            <person name="Steenwyk J.L."/>
            <person name="Rokas A."/>
            <person name="Carro J."/>
            <person name="Camarero S."/>
            <person name="Ferreira P."/>
            <person name="Molpeceres G."/>
            <person name="Ruiz-Duenas F.J."/>
            <person name="Serrano A."/>
            <person name="Henrissat B."/>
            <person name="Drula E."/>
            <person name="Hughes K.W."/>
            <person name="Mata J.L."/>
            <person name="Ishikawa N.K."/>
            <person name="Vargas-Isla R."/>
            <person name="Ushijima S."/>
            <person name="Smith C.A."/>
            <person name="Ahrendt S."/>
            <person name="Andreopoulos W."/>
            <person name="He G."/>
            <person name="Labutti K."/>
            <person name="Lipzen A."/>
            <person name="Ng V."/>
            <person name="Sandor L."/>
            <person name="Barry K."/>
            <person name="Martinez A.T."/>
            <person name="Xiao Y."/>
            <person name="Gibbons J.G."/>
            <person name="Terashima K."/>
            <person name="Hibbett D.S."/>
            <person name="Grigoriev I.V."/>
        </authorList>
    </citation>
    <scope>NUCLEOTIDE SEQUENCE</scope>
    <source>
        <strain evidence="2">TFB9207</strain>
    </source>
</reference>
<name>A0AA38P9U1_9AGAR</name>
<feature type="compositionally biased region" description="Polar residues" evidence="1">
    <location>
        <begin position="424"/>
        <end position="441"/>
    </location>
</feature>
<feature type="region of interest" description="Disordered" evidence="1">
    <location>
        <begin position="107"/>
        <end position="168"/>
    </location>
</feature>
<evidence type="ECO:0000313" key="3">
    <source>
        <dbReference type="Proteomes" id="UP001163846"/>
    </source>
</evidence>
<accession>A0AA38P9U1</accession>
<feature type="region of interest" description="Disordered" evidence="1">
    <location>
        <begin position="182"/>
        <end position="335"/>
    </location>
</feature>
<dbReference type="Proteomes" id="UP001163846">
    <property type="component" value="Unassembled WGS sequence"/>
</dbReference>
<sequence>MGKNNFYVVTVGKDVGVFNKWLQVSQVRSGTNCEGYDTKEDAIKAFDEAYANGFVQIIGSFKQPYQSPRIYPPLDCPPYSCGPTSVVVPISPPSTPTRARKYSLTSPVFLPPSSVQPSPARVSSPTRPTSTTVPANTPATVTMRSSQSLVENAAPRTHSRVTEVRSPTEGGCTYCGCACAGNSSHGHHRKSASTSSSGSKRSSSAKGKQPVREYEVSVISSESESESEHGPPSSSRAPITPRRTRTVNVHSAHRASPVGARPILRPLSTSSSNNKSSPLPPPRFQYANPSTNNSPSRVQPSVVIDISDDDSYPSDPTPTDTDDSSGPEDVTPARTTRLLSPLTSPVFDLDTALVEAMNETHLRSTPPSSLPPTPRKRDAGYRKFLVPSAGEVRVLGLHQSPAVFNESVDPRSPMSRDRTVALDGQNSMSFGRPTPDTSSRYLGSPGKFTLFA</sequence>
<evidence type="ECO:0000313" key="2">
    <source>
        <dbReference type="EMBL" id="KAJ3838987.1"/>
    </source>
</evidence>
<feature type="region of interest" description="Disordered" evidence="1">
    <location>
        <begin position="405"/>
        <end position="445"/>
    </location>
</feature>
<dbReference type="AlphaFoldDB" id="A0AA38P9U1"/>
<protein>
    <submittedName>
        <fullName evidence="2">Uncharacterized protein</fullName>
    </submittedName>
</protein>
<organism evidence="2 3">
    <name type="scientific">Lentinula raphanica</name>
    <dbReference type="NCBI Taxonomy" id="153919"/>
    <lineage>
        <taxon>Eukaryota</taxon>
        <taxon>Fungi</taxon>
        <taxon>Dikarya</taxon>
        <taxon>Basidiomycota</taxon>
        <taxon>Agaricomycotina</taxon>
        <taxon>Agaricomycetes</taxon>
        <taxon>Agaricomycetidae</taxon>
        <taxon>Agaricales</taxon>
        <taxon>Marasmiineae</taxon>
        <taxon>Omphalotaceae</taxon>
        <taxon>Lentinula</taxon>
    </lineage>
</organism>
<keyword evidence="3" id="KW-1185">Reference proteome</keyword>